<dbReference type="RefSeq" id="WP_114435142.1">
    <property type="nucleotide sequence ID" value="NZ_QPJI01000016.1"/>
</dbReference>
<reference evidence="1 2" key="1">
    <citation type="submission" date="2018-07" db="EMBL/GenBank/DDBJ databases">
        <title>Freshwater and sediment microbial communities from various areas in North America, analyzing microbe dynamics in response to fracking.</title>
        <authorList>
            <person name="Lamendella R."/>
        </authorList>
    </citation>
    <scope>NUCLEOTIDE SEQUENCE [LARGE SCALE GENOMIC DNA]</scope>
    <source>
        <strain evidence="1 2">105B</strain>
    </source>
</reference>
<protein>
    <submittedName>
        <fullName evidence="1">Uncharacterized protein</fullName>
    </submittedName>
</protein>
<dbReference type="AlphaFoldDB" id="A0A368X870"/>
<dbReference type="EMBL" id="QPJI01000016">
    <property type="protein sequence ID" value="RCW64025.1"/>
    <property type="molecule type" value="Genomic_DNA"/>
</dbReference>
<name>A0A368X870_MARNT</name>
<accession>A0A368X870</accession>
<evidence type="ECO:0000313" key="2">
    <source>
        <dbReference type="Proteomes" id="UP000253647"/>
    </source>
</evidence>
<comment type="caution">
    <text evidence="1">The sequence shown here is derived from an EMBL/GenBank/DDBJ whole genome shotgun (WGS) entry which is preliminary data.</text>
</comment>
<dbReference type="Proteomes" id="UP000253647">
    <property type="component" value="Unassembled WGS sequence"/>
</dbReference>
<proteinExistence type="predicted"/>
<sequence length="66" mass="6843">MAKFNLNIEDLPGGEAGVKLTIDDAGTLSNMAENSLAQNAAIAIAQQLQGLGFNVVMPVAEIEGQE</sequence>
<organism evidence="1 2">
    <name type="scientific">Marinobacter nauticus</name>
    <name type="common">Marinobacter hydrocarbonoclasticus</name>
    <name type="synonym">Marinobacter aquaeolei</name>
    <dbReference type="NCBI Taxonomy" id="2743"/>
    <lineage>
        <taxon>Bacteria</taxon>
        <taxon>Pseudomonadati</taxon>
        <taxon>Pseudomonadota</taxon>
        <taxon>Gammaproteobacteria</taxon>
        <taxon>Pseudomonadales</taxon>
        <taxon>Marinobacteraceae</taxon>
        <taxon>Marinobacter</taxon>
    </lineage>
</organism>
<gene>
    <name evidence="1" type="ORF">DET61_11666</name>
</gene>
<evidence type="ECO:0000313" key="1">
    <source>
        <dbReference type="EMBL" id="RCW64025.1"/>
    </source>
</evidence>